<dbReference type="InterPro" id="IPR046347">
    <property type="entry name" value="bZIP_sf"/>
</dbReference>
<organism evidence="8">
    <name type="scientific">Opuntia streptacantha</name>
    <name type="common">Prickly pear cactus</name>
    <name type="synonym">Opuntia cardona</name>
    <dbReference type="NCBI Taxonomy" id="393608"/>
    <lineage>
        <taxon>Eukaryota</taxon>
        <taxon>Viridiplantae</taxon>
        <taxon>Streptophyta</taxon>
        <taxon>Embryophyta</taxon>
        <taxon>Tracheophyta</taxon>
        <taxon>Spermatophyta</taxon>
        <taxon>Magnoliopsida</taxon>
        <taxon>eudicotyledons</taxon>
        <taxon>Gunneridae</taxon>
        <taxon>Pentapetalae</taxon>
        <taxon>Caryophyllales</taxon>
        <taxon>Cactineae</taxon>
        <taxon>Cactaceae</taxon>
        <taxon>Opuntioideae</taxon>
        <taxon>Opuntia</taxon>
    </lineage>
</organism>
<dbReference type="SMART" id="SM00338">
    <property type="entry name" value="BRLZ"/>
    <property type="match status" value="1"/>
</dbReference>
<evidence type="ECO:0000256" key="3">
    <source>
        <dbReference type="ARBA" id="ARBA00023125"/>
    </source>
</evidence>
<evidence type="ECO:0000256" key="6">
    <source>
        <dbReference type="SAM" id="MobiDB-lite"/>
    </source>
</evidence>
<keyword evidence="4" id="KW-0804">Transcription</keyword>
<dbReference type="FunFam" id="1.20.5.170:FF:000020">
    <property type="entry name" value="BZIP transcription factor"/>
    <property type="match status" value="1"/>
</dbReference>
<feature type="domain" description="BZIP" evidence="7">
    <location>
        <begin position="24"/>
        <end position="87"/>
    </location>
</feature>
<dbReference type="PROSITE" id="PS50217">
    <property type="entry name" value="BZIP"/>
    <property type="match status" value="1"/>
</dbReference>
<evidence type="ECO:0000256" key="2">
    <source>
        <dbReference type="ARBA" id="ARBA00023015"/>
    </source>
</evidence>
<name>A0A7C9EVS1_OPUST</name>
<dbReference type="PROSITE" id="PS00036">
    <property type="entry name" value="BZIP_BASIC"/>
    <property type="match status" value="1"/>
</dbReference>
<protein>
    <recommendedName>
        <fullName evidence="7">BZIP domain-containing protein</fullName>
    </recommendedName>
</protein>
<dbReference type="GO" id="GO:0005634">
    <property type="term" value="C:nucleus"/>
    <property type="evidence" value="ECO:0007669"/>
    <property type="project" value="UniProtKB-SubCell"/>
</dbReference>
<keyword evidence="5" id="KW-0539">Nucleus</keyword>
<accession>A0A7C9EVS1</accession>
<dbReference type="GO" id="GO:0003700">
    <property type="term" value="F:DNA-binding transcription factor activity"/>
    <property type="evidence" value="ECO:0007669"/>
    <property type="project" value="InterPro"/>
</dbReference>
<sequence length="172" mass="19056">MASSSATSQNNSNSSEASDNQIIDIRKRKRMQSNRESARRSRQKKQKQLDDLTAEVSRLTDQNGQILNTMNVTTQLYMNVEAENSVLKAQLSELTNRLNSLNDIIRCLSSPAVKSTAITTSFESDEQESFGNGSFDLDNLDDCFSVNSFGAWGIDIPAAPYPIMPSLDAFMC</sequence>
<dbReference type="Pfam" id="PF00170">
    <property type="entry name" value="bZIP_1"/>
    <property type="match status" value="1"/>
</dbReference>
<dbReference type="InterPro" id="IPR004827">
    <property type="entry name" value="bZIP"/>
</dbReference>
<dbReference type="CDD" id="cd14702">
    <property type="entry name" value="bZIP_plant_GBF1"/>
    <property type="match status" value="1"/>
</dbReference>
<dbReference type="Gene3D" id="1.20.5.170">
    <property type="match status" value="1"/>
</dbReference>
<dbReference type="EMBL" id="GISG01261401">
    <property type="protein sequence ID" value="MBA4674025.1"/>
    <property type="molecule type" value="Transcribed_RNA"/>
</dbReference>
<dbReference type="SUPFAM" id="SSF57959">
    <property type="entry name" value="Leucine zipper domain"/>
    <property type="match status" value="1"/>
</dbReference>
<comment type="subcellular location">
    <subcellularLocation>
        <location evidence="1">Nucleus</location>
    </subcellularLocation>
</comment>
<dbReference type="GO" id="GO:0045893">
    <property type="term" value="P:positive regulation of DNA-templated transcription"/>
    <property type="evidence" value="ECO:0007669"/>
    <property type="project" value="TreeGrafter"/>
</dbReference>
<dbReference type="AlphaFoldDB" id="A0A7C9EVS1"/>
<evidence type="ECO:0000256" key="5">
    <source>
        <dbReference type="ARBA" id="ARBA00023242"/>
    </source>
</evidence>
<evidence type="ECO:0000259" key="7">
    <source>
        <dbReference type="PROSITE" id="PS50217"/>
    </source>
</evidence>
<dbReference type="GO" id="GO:0000976">
    <property type="term" value="F:transcription cis-regulatory region binding"/>
    <property type="evidence" value="ECO:0007669"/>
    <property type="project" value="TreeGrafter"/>
</dbReference>
<keyword evidence="2" id="KW-0805">Transcription regulation</keyword>
<feature type="compositionally biased region" description="Low complexity" evidence="6">
    <location>
        <begin position="1"/>
        <end position="18"/>
    </location>
</feature>
<reference evidence="8" key="2">
    <citation type="submission" date="2020-07" db="EMBL/GenBank/DDBJ databases">
        <authorList>
            <person name="Vera ALvarez R."/>
            <person name="Arias-Moreno D.M."/>
            <person name="Jimenez-Jacinto V."/>
            <person name="Jimenez-Bremont J.F."/>
            <person name="Swaminathan K."/>
            <person name="Moose S.P."/>
            <person name="Guerrero-Gonzalez M.L."/>
            <person name="Marino-Ramirez L."/>
            <person name="Landsman D."/>
            <person name="Rodriguez-Kessler M."/>
            <person name="Delgado-Sanchez P."/>
        </authorList>
    </citation>
    <scope>NUCLEOTIDE SEQUENCE</scope>
    <source>
        <tissue evidence="8">Cladode</tissue>
    </source>
</reference>
<evidence type="ECO:0000313" key="8">
    <source>
        <dbReference type="EMBL" id="MBA4674025.1"/>
    </source>
</evidence>
<dbReference type="GO" id="GO:0046982">
    <property type="term" value="F:protein heterodimerization activity"/>
    <property type="evidence" value="ECO:0007669"/>
    <property type="project" value="UniProtKB-ARBA"/>
</dbReference>
<evidence type="ECO:0000256" key="4">
    <source>
        <dbReference type="ARBA" id="ARBA00023163"/>
    </source>
</evidence>
<evidence type="ECO:0000256" key="1">
    <source>
        <dbReference type="ARBA" id="ARBA00004123"/>
    </source>
</evidence>
<dbReference type="PANTHER" id="PTHR45764">
    <property type="entry name" value="BZIP TRANSCRIPTION FACTOR 44"/>
    <property type="match status" value="1"/>
</dbReference>
<dbReference type="InterPro" id="IPR045314">
    <property type="entry name" value="bZIP_plant_GBF1"/>
</dbReference>
<proteinExistence type="predicted"/>
<keyword evidence="3" id="KW-0238">DNA-binding</keyword>
<feature type="region of interest" description="Disordered" evidence="6">
    <location>
        <begin position="1"/>
        <end position="51"/>
    </location>
</feature>
<reference evidence="8" key="1">
    <citation type="journal article" date="2013" name="J. Plant Res.">
        <title>Effect of fungi and light on seed germination of three Opuntia species from semiarid lands of central Mexico.</title>
        <authorList>
            <person name="Delgado-Sanchez P."/>
            <person name="Jimenez-Bremont J.F."/>
            <person name="Guerrero-Gonzalez Mde L."/>
            <person name="Flores J."/>
        </authorList>
    </citation>
    <scope>NUCLEOTIDE SEQUENCE</scope>
    <source>
        <tissue evidence="8">Cladode</tissue>
    </source>
</reference>
<dbReference type="PANTHER" id="PTHR45764:SF38">
    <property type="entry name" value="BZIP TRANSCRIPTION FACTOR 44"/>
    <property type="match status" value="1"/>
</dbReference>